<organism evidence="2 3">
    <name type="scientific">Entamoeba invadens IP1</name>
    <dbReference type="NCBI Taxonomy" id="370355"/>
    <lineage>
        <taxon>Eukaryota</taxon>
        <taxon>Amoebozoa</taxon>
        <taxon>Evosea</taxon>
        <taxon>Archamoebae</taxon>
        <taxon>Mastigamoebida</taxon>
        <taxon>Entamoebidae</taxon>
        <taxon>Entamoeba</taxon>
    </lineage>
</organism>
<evidence type="ECO:0000313" key="3">
    <source>
        <dbReference type="Proteomes" id="UP000014680"/>
    </source>
</evidence>
<evidence type="ECO:0000256" key="1">
    <source>
        <dbReference type="SAM" id="SignalP"/>
    </source>
</evidence>
<keyword evidence="1" id="KW-0732">Signal</keyword>
<name>A0A0A1UAS4_ENTIV</name>
<feature type="signal peptide" evidence="1">
    <location>
        <begin position="1"/>
        <end position="15"/>
    </location>
</feature>
<dbReference type="Proteomes" id="UP000014680">
    <property type="component" value="Unassembled WGS sequence"/>
</dbReference>
<dbReference type="OMA" id="AAQCFLC"/>
<keyword evidence="3" id="KW-1185">Reference proteome</keyword>
<dbReference type="EMBL" id="KB206395">
    <property type="protein sequence ID" value="ELP92162.1"/>
    <property type="molecule type" value="Genomic_DNA"/>
</dbReference>
<feature type="chain" id="PRO_5013175626" evidence="1">
    <location>
        <begin position="16"/>
        <end position="170"/>
    </location>
</feature>
<sequence length="170" mass="19327">MLTVVFLLLISLSESINLKKRSSKYADKLANKLVNSEKKRFNAETCRNSTESQCFLCKDKVIEDEEYCDHPTTVEQRCMCRAAKHMWRTMYENVEDKLQTVAEACSFVCDIKKINETIASDNSTAKAEQNITEIIDYQNGTITKQSLAKKNSTPALLTSLAALSMFLLFF</sequence>
<dbReference type="VEuPathDB" id="AmoebaDB:EIN_381290"/>
<evidence type="ECO:0000313" key="2">
    <source>
        <dbReference type="EMBL" id="ELP92162.1"/>
    </source>
</evidence>
<dbReference type="GeneID" id="14891168"/>
<reference evidence="2 3" key="1">
    <citation type="submission" date="2012-10" db="EMBL/GenBank/DDBJ databases">
        <authorList>
            <person name="Zafar N."/>
            <person name="Inman J."/>
            <person name="Hall N."/>
            <person name="Lorenzi H."/>
            <person name="Caler E."/>
        </authorList>
    </citation>
    <scope>NUCLEOTIDE SEQUENCE [LARGE SCALE GENOMIC DNA]</scope>
    <source>
        <strain evidence="2 3">IP1</strain>
    </source>
</reference>
<accession>A0A0A1UAS4</accession>
<dbReference type="OrthoDB" id="25633at2759"/>
<dbReference type="AlphaFoldDB" id="A0A0A1UAS4"/>
<dbReference type="RefSeq" id="XP_004258933.1">
    <property type="nucleotide sequence ID" value="XM_004258885.1"/>
</dbReference>
<dbReference type="KEGG" id="eiv:EIN_381290"/>
<proteinExistence type="predicted"/>
<gene>
    <name evidence="2" type="ORF">EIN_381290</name>
</gene>
<protein>
    <submittedName>
        <fullName evidence="2">Uncharacterized protein</fullName>
    </submittedName>
</protein>